<keyword evidence="2" id="KW-0808">Transferase</keyword>
<dbReference type="GO" id="GO:0016740">
    <property type="term" value="F:transferase activity"/>
    <property type="evidence" value="ECO:0007669"/>
    <property type="project" value="UniProtKB-KW"/>
</dbReference>
<dbReference type="PANTHER" id="PTHR43852">
    <property type="entry name" value="NUCLEOTIDYLTRANSFERASE"/>
    <property type="match status" value="1"/>
</dbReference>
<name>A0A7D5DB71_9PSED</name>
<gene>
    <name evidence="2" type="ORF">HWQ56_23030</name>
</gene>
<evidence type="ECO:0000313" key="3">
    <source>
        <dbReference type="Proteomes" id="UP000509568"/>
    </source>
</evidence>
<evidence type="ECO:0000313" key="2">
    <source>
        <dbReference type="EMBL" id="QKZ06495.1"/>
    </source>
</evidence>
<feature type="domain" description="Polymerase beta nucleotidyltransferase" evidence="1">
    <location>
        <begin position="4"/>
        <end position="93"/>
    </location>
</feature>
<dbReference type="CDD" id="cd05403">
    <property type="entry name" value="NT_KNTase_like"/>
    <property type="match status" value="1"/>
</dbReference>
<proteinExistence type="predicted"/>
<dbReference type="SUPFAM" id="SSF81301">
    <property type="entry name" value="Nucleotidyltransferase"/>
    <property type="match status" value="1"/>
</dbReference>
<dbReference type="Gene3D" id="3.30.460.10">
    <property type="entry name" value="Beta Polymerase, domain 2"/>
    <property type="match status" value="1"/>
</dbReference>
<sequence>MNMEKIIERLQQRLPALQAIYCFGSQSSGHAGPDSDLDLAVLLPTSADPVALWELAGELADLAGCAVDLVDLRSASTIMQFQVITTGERLWGQNLAAGLFECFVVSEKWALDAARAGVLSDILKDGSVYGR</sequence>
<dbReference type="EMBL" id="CP056030">
    <property type="protein sequence ID" value="QKZ06495.1"/>
    <property type="molecule type" value="Genomic_DNA"/>
</dbReference>
<dbReference type="InterPro" id="IPR052930">
    <property type="entry name" value="TA_antitoxin_MntA"/>
</dbReference>
<accession>A0A7D5DB71</accession>
<dbReference type="InterPro" id="IPR043519">
    <property type="entry name" value="NT_sf"/>
</dbReference>
<reference evidence="2 3" key="1">
    <citation type="submission" date="2020-06" db="EMBL/GenBank/DDBJ databases">
        <title>Pseudomonas eucalypticola sp. nov., an endophyte of Eucalyptus dunnii leaves with biocontrol ability of eucalyptus leaf blight.</title>
        <authorList>
            <person name="Liu Y."/>
            <person name="Song Z."/>
            <person name="Zeng H."/>
            <person name="Lu M."/>
            <person name="Wang X."/>
            <person name="Lian X."/>
            <person name="Zhang Q."/>
        </authorList>
    </citation>
    <scope>NUCLEOTIDE SEQUENCE [LARGE SCALE GENOMIC DNA]</scope>
    <source>
        <strain evidence="2 3">NP-1</strain>
    </source>
</reference>
<dbReference type="NCBIfam" id="NF047752">
    <property type="entry name" value="MntA_antitoxin"/>
    <property type="match status" value="1"/>
</dbReference>
<dbReference type="PANTHER" id="PTHR43852:SF2">
    <property type="entry name" value="PROTEIN ADENYLYLTRANSFERASE MNTA"/>
    <property type="match status" value="1"/>
</dbReference>
<dbReference type="KEGG" id="pez:HWQ56_23030"/>
<organism evidence="2 3">
    <name type="scientific">Pseudomonas eucalypticola</name>
    <dbReference type="NCBI Taxonomy" id="2599595"/>
    <lineage>
        <taxon>Bacteria</taxon>
        <taxon>Pseudomonadati</taxon>
        <taxon>Pseudomonadota</taxon>
        <taxon>Gammaproteobacteria</taxon>
        <taxon>Pseudomonadales</taxon>
        <taxon>Pseudomonadaceae</taxon>
        <taxon>Pseudomonas</taxon>
    </lineage>
</organism>
<keyword evidence="3" id="KW-1185">Reference proteome</keyword>
<dbReference type="Pfam" id="PF18765">
    <property type="entry name" value="Polbeta"/>
    <property type="match status" value="1"/>
</dbReference>
<dbReference type="AlphaFoldDB" id="A0A7D5DB71"/>
<evidence type="ECO:0000259" key="1">
    <source>
        <dbReference type="Pfam" id="PF18765"/>
    </source>
</evidence>
<dbReference type="Proteomes" id="UP000509568">
    <property type="component" value="Chromosome"/>
</dbReference>
<dbReference type="RefSeq" id="WP_158158590.1">
    <property type="nucleotide sequence ID" value="NZ_CP056030.1"/>
</dbReference>
<dbReference type="InterPro" id="IPR041633">
    <property type="entry name" value="Polbeta"/>
</dbReference>
<protein>
    <submittedName>
        <fullName evidence="2">Nucleotidyltransferase domain-containing protein</fullName>
    </submittedName>
</protein>